<comment type="catalytic activity">
    <reaction evidence="7">
        <text>(S)-malate + NAD(+) = oxaloacetate + NADH + H(+)</text>
        <dbReference type="Rhea" id="RHEA:21432"/>
        <dbReference type="ChEBI" id="CHEBI:15378"/>
        <dbReference type="ChEBI" id="CHEBI:15589"/>
        <dbReference type="ChEBI" id="CHEBI:16452"/>
        <dbReference type="ChEBI" id="CHEBI:57540"/>
        <dbReference type="ChEBI" id="CHEBI:57945"/>
        <dbReference type="EC" id="1.1.1.37"/>
    </reaction>
</comment>
<dbReference type="EC" id="1.1.1.37" evidence="3"/>
<feature type="domain" description="Lactate/malate dehydrogenase C-terminal" evidence="13">
    <location>
        <begin position="149"/>
        <end position="312"/>
    </location>
</feature>
<feature type="binding site" evidence="10">
    <location>
        <begin position="119"/>
        <end position="121"/>
    </location>
    <ligand>
        <name>NAD(+)</name>
        <dbReference type="ChEBI" id="CHEBI:57540"/>
    </ligand>
</feature>
<accession>D8MAB2</accession>
<keyword evidence="6 10" id="KW-0520">NAD</keyword>
<evidence type="ECO:0000256" key="3">
    <source>
        <dbReference type="ARBA" id="ARBA00012995"/>
    </source>
</evidence>
<dbReference type="SUPFAM" id="SSF51735">
    <property type="entry name" value="NAD(P)-binding Rossmann-fold domains"/>
    <property type="match status" value="1"/>
</dbReference>
<proteinExistence type="inferred from homology"/>
<keyword evidence="4" id="KW-0816">Tricarboxylic acid cycle</keyword>
<evidence type="ECO:0000259" key="13">
    <source>
        <dbReference type="Pfam" id="PF02866"/>
    </source>
</evidence>
<keyword evidence="5 11" id="KW-0560">Oxidoreductase</keyword>
<comment type="subunit">
    <text evidence="2">Homodimer.</text>
</comment>
<feature type="binding site" evidence="10">
    <location>
        <position position="36"/>
    </location>
    <ligand>
        <name>NAD(+)</name>
        <dbReference type="ChEBI" id="CHEBI:57540"/>
    </ligand>
</feature>
<dbReference type="FunFam" id="3.40.50.720:FF:000013">
    <property type="entry name" value="Malate dehydrogenase"/>
    <property type="match status" value="1"/>
</dbReference>
<keyword evidence="15" id="KW-1185">Reference proteome</keyword>
<dbReference type="Gene3D" id="3.40.50.720">
    <property type="entry name" value="NAD(P)-binding Rossmann-like Domain"/>
    <property type="match status" value="1"/>
</dbReference>
<evidence type="ECO:0000256" key="10">
    <source>
        <dbReference type="PIRSR" id="PIRSR000102-3"/>
    </source>
</evidence>
<dbReference type="PANTHER" id="PTHR11540:SF16">
    <property type="entry name" value="MALATE DEHYDROGENASE, MITOCHONDRIAL"/>
    <property type="match status" value="1"/>
</dbReference>
<dbReference type="OMA" id="CIVECAY"/>
<dbReference type="EMBL" id="FN668689">
    <property type="protein sequence ID" value="CBK25001.2"/>
    <property type="molecule type" value="Genomic_DNA"/>
</dbReference>
<protein>
    <recommendedName>
        <fullName evidence="3">malate dehydrogenase</fullName>
        <ecNumber evidence="3">1.1.1.37</ecNumber>
    </recommendedName>
</protein>
<feature type="binding site" evidence="10">
    <location>
        <position position="96"/>
    </location>
    <ligand>
        <name>NAD(+)</name>
        <dbReference type="ChEBI" id="CHEBI:57540"/>
    </ligand>
</feature>
<gene>
    <name evidence="14" type="ORF">GSBLH_T00004652001</name>
</gene>
<feature type="domain" description="Lactate/malate dehydrogenase N-terminal" evidence="12">
    <location>
        <begin position="5"/>
        <end position="147"/>
    </location>
</feature>
<dbReference type="GO" id="GO:0005737">
    <property type="term" value="C:cytoplasm"/>
    <property type="evidence" value="ECO:0007669"/>
    <property type="project" value="TreeGrafter"/>
</dbReference>
<dbReference type="InterPro" id="IPR036291">
    <property type="entry name" value="NAD(P)-bd_dom_sf"/>
</dbReference>
<dbReference type="Pfam" id="PF00056">
    <property type="entry name" value="Ldh_1_N"/>
    <property type="match status" value="1"/>
</dbReference>
<dbReference type="InParanoid" id="D8MAB2"/>
<dbReference type="Pfam" id="PF02866">
    <property type="entry name" value="Ldh_1_C"/>
    <property type="match status" value="1"/>
</dbReference>
<dbReference type="AlphaFoldDB" id="D8MAB2"/>
<dbReference type="Proteomes" id="UP000008312">
    <property type="component" value="Unassembled WGS sequence"/>
</dbReference>
<evidence type="ECO:0000256" key="5">
    <source>
        <dbReference type="ARBA" id="ARBA00023002"/>
    </source>
</evidence>
<evidence type="ECO:0000256" key="4">
    <source>
        <dbReference type="ARBA" id="ARBA00022532"/>
    </source>
</evidence>
<dbReference type="PANTHER" id="PTHR11540">
    <property type="entry name" value="MALATE AND LACTATE DEHYDROGENASE"/>
    <property type="match status" value="1"/>
</dbReference>
<feature type="binding site" evidence="9">
    <location>
        <position position="155"/>
    </location>
    <ligand>
        <name>substrate</name>
    </ligand>
</feature>
<dbReference type="NCBIfam" id="TIGR01772">
    <property type="entry name" value="MDH_euk_gproteo"/>
    <property type="match status" value="1"/>
</dbReference>
<evidence type="ECO:0000256" key="8">
    <source>
        <dbReference type="PIRSR" id="PIRSR000102-1"/>
    </source>
</evidence>
<dbReference type="FunCoup" id="D8MAB2">
    <property type="interactions" value="14"/>
</dbReference>
<dbReference type="InterPro" id="IPR010097">
    <property type="entry name" value="Malate_DH_type1"/>
</dbReference>
<dbReference type="InterPro" id="IPR015955">
    <property type="entry name" value="Lactate_DH/Glyco_Ohase_4_C"/>
</dbReference>
<evidence type="ECO:0000256" key="9">
    <source>
        <dbReference type="PIRSR" id="PIRSR000102-2"/>
    </source>
</evidence>
<dbReference type="GO" id="GO:0019752">
    <property type="term" value="P:carboxylic acid metabolic process"/>
    <property type="evidence" value="ECO:0007669"/>
    <property type="project" value="InterPro"/>
</dbReference>
<dbReference type="SUPFAM" id="SSF56327">
    <property type="entry name" value="LDH C-terminal domain-like"/>
    <property type="match status" value="1"/>
</dbReference>
<comment type="similarity">
    <text evidence="1">Belongs to the LDH/MDH superfamily. MDH type 1 family.</text>
</comment>
<dbReference type="GO" id="GO:0006099">
    <property type="term" value="P:tricarboxylic acid cycle"/>
    <property type="evidence" value="ECO:0007669"/>
    <property type="project" value="UniProtKB-KW"/>
</dbReference>
<evidence type="ECO:0000313" key="15">
    <source>
        <dbReference type="Proteomes" id="UP000008312"/>
    </source>
</evidence>
<feature type="binding site" evidence="9">
    <location>
        <position position="121"/>
    </location>
    <ligand>
        <name>substrate</name>
    </ligand>
</feature>
<name>D8MAB2_BLAHO</name>
<dbReference type="OrthoDB" id="755699at2759"/>
<dbReference type="CDD" id="cd01337">
    <property type="entry name" value="MDH_glyoxysomal_mitochondrial"/>
    <property type="match status" value="1"/>
</dbReference>
<evidence type="ECO:0000256" key="1">
    <source>
        <dbReference type="ARBA" id="ARBA00008824"/>
    </source>
</evidence>
<dbReference type="GeneID" id="24921665"/>
<evidence type="ECO:0000256" key="2">
    <source>
        <dbReference type="ARBA" id="ARBA00011738"/>
    </source>
</evidence>
<evidence type="ECO:0000259" key="12">
    <source>
        <dbReference type="Pfam" id="PF00056"/>
    </source>
</evidence>
<sequence length="321" mass="34755">MQGARVAVVGASGGIGQPLSLLLKLNPLVRELALYDLNRPPGVAVDLSHINSPCEVYGLRGVANLPEILTGSDVVVIPAGVPRKPGMTRDDLFVMNAKVGLQLADYCSRYCPEAKVLLITNPINSILPLFNEVYRRRGIDANNRLFGITLLDSIRASTFIAAALHVSPHLIHIPVVGGHAGTTIIPLLSQLPLGMLRLLDIPDITTRIQFAGDEVVSAKEGNGSATLAMAYAASEFTTAVLRAMNGEENVIEPAFVRQDFESCHYFSSLVRLGRNGMEEALPLPSNMSFFEREAIKKAMPVLKKQAQKGIDFVTREMVLCV</sequence>
<reference evidence="14" key="1">
    <citation type="submission" date="2010-02" db="EMBL/GenBank/DDBJ databases">
        <title>Sequencing and annotation of the Blastocystis hominis genome.</title>
        <authorList>
            <person name="Wincker P."/>
        </authorList>
    </citation>
    <scope>NUCLEOTIDE SEQUENCE</scope>
    <source>
        <strain evidence="14">Singapore isolate B</strain>
    </source>
</reference>
<dbReference type="RefSeq" id="XP_012899049.1">
    <property type="nucleotide sequence ID" value="XM_013043595.1"/>
</dbReference>
<dbReference type="Gene3D" id="3.90.110.10">
    <property type="entry name" value="Lactate dehydrogenase/glycoside hydrolase, family 4, C-terminal"/>
    <property type="match status" value="1"/>
</dbReference>
<feature type="binding site" evidence="10">
    <location>
        <position position="229"/>
    </location>
    <ligand>
        <name>NAD(+)</name>
        <dbReference type="ChEBI" id="CHEBI:57540"/>
    </ligand>
</feature>
<feature type="binding site" evidence="9">
    <location>
        <position position="89"/>
    </location>
    <ligand>
        <name>substrate</name>
    </ligand>
</feature>
<feature type="active site" description="Proton acceptor" evidence="8">
    <location>
        <position position="179"/>
    </location>
</feature>
<dbReference type="GO" id="GO:0030060">
    <property type="term" value="F:L-malate dehydrogenase (NAD+) activity"/>
    <property type="evidence" value="ECO:0007669"/>
    <property type="project" value="UniProtKB-EC"/>
</dbReference>
<feature type="binding site" evidence="10">
    <location>
        <begin position="10"/>
        <end position="16"/>
    </location>
    <ligand>
        <name>NAD(+)</name>
        <dbReference type="ChEBI" id="CHEBI:57540"/>
    </ligand>
</feature>
<organism evidence="14">
    <name type="scientific">Blastocystis hominis</name>
    <dbReference type="NCBI Taxonomy" id="12968"/>
    <lineage>
        <taxon>Eukaryota</taxon>
        <taxon>Sar</taxon>
        <taxon>Stramenopiles</taxon>
        <taxon>Bigyra</taxon>
        <taxon>Opalozoa</taxon>
        <taxon>Opalinata</taxon>
        <taxon>Blastocystidae</taxon>
        <taxon>Blastocystis</taxon>
    </lineage>
</organism>
<dbReference type="InterPro" id="IPR001557">
    <property type="entry name" value="L-lactate/malate_DH"/>
</dbReference>
<dbReference type="FunFam" id="3.90.110.10:FF:000001">
    <property type="entry name" value="Malate dehydrogenase"/>
    <property type="match status" value="1"/>
</dbReference>
<evidence type="ECO:0000256" key="6">
    <source>
        <dbReference type="ARBA" id="ARBA00023027"/>
    </source>
</evidence>
<feature type="binding site" evidence="9">
    <location>
        <position position="83"/>
    </location>
    <ligand>
        <name>substrate</name>
    </ligand>
</feature>
<evidence type="ECO:0000256" key="7">
    <source>
        <dbReference type="ARBA" id="ARBA00048313"/>
    </source>
</evidence>
<evidence type="ECO:0000256" key="11">
    <source>
        <dbReference type="RuleBase" id="RU003369"/>
    </source>
</evidence>
<evidence type="ECO:0000313" key="14">
    <source>
        <dbReference type="EMBL" id="CBK25001.2"/>
    </source>
</evidence>
<dbReference type="InterPro" id="IPR001236">
    <property type="entry name" value="Lactate/malate_DH_N"/>
</dbReference>
<dbReference type="PIRSF" id="PIRSF000102">
    <property type="entry name" value="Lac_mal_DH"/>
    <property type="match status" value="1"/>
</dbReference>
<dbReference type="InterPro" id="IPR022383">
    <property type="entry name" value="Lactate/malate_DH_C"/>
</dbReference>